<dbReference type="PANTHER" id="PTHR33164:SF5">
    <property type="entry name" value="ORGANIC HYDROPEROXIDE RESISTANCE TRANSCRIPTIONAL REGULATOR"/>
    <property type="match status" value="1"/>
</dbReference>
<comment type="subcellular location">
    <subcellularLocation>
        <location evidence="1">Cytoplasm</location>
    </subcellularLocation>
</comment>
<dbReference type="GO" id="GO:0006950">
    <property type="term" value="P:response to stress"/>
    <property type="evidence" value="ECO:0007669"/>
    <property type="project" value="TreeGrafter"/>
</dbReference>
<sequence>MEKRKLEQLLFYLIYIKAISEVLKYSRNLTLEQLKLLNEIITYNETHERGVYIEDLIKTMHMSKRNIRYNLEHLYHLKWIIKIRDDADQRRLLILPTDLYHKKLDILFIEVEEVINLKYLSTNMKHFNSLKLSYVIIIYSALNQVKQVAQQFNLTLDELFVLGKLIYYHDTISLKSVCGFSHHCLIGIPNTINRLSQKGYITKCRNNNDERLVNIKIVESRANETETLFIQCYNKLQMEMIINDLT</sequence>
<keyword evidence="2" id="KW-0963">Cytoplasm</keyword>
<dbReference type="InterPro" id="IPR036390">
    <property type="entry name" value="WH_DNA-bd_sf"/>
</dbReference>
<evidence type="ECO:0000313" key="8">
    <source>
        <dbReference type="EMBL" id="TGE19111.1"/>
    </source>
</evidence>
<evidence type="ECO:0000313" key="9">
    <source>
        <dbReference type="Proteomes" id="UP000254047"/>
    </source>
</evidence>
<dbReference type="InterPro" id="IPR036388">
    <property type="entry name" value="WH-like_DNA-bd_sf"/>
</dbReference>
<dbReference type="GO" id="GO:0003700">
    <property type="term" value="F:DNA-binding transcription factor activity"/>
    <property type="evidence" value="ECO:0007669"/>
    <property type="project" value="InterPro"/>
</dbReference>
<feature type="domain" description="Transcriptional regulator SarA/SarZ/Rot-like helix-turn-helix" evidence="6">
    <location>
        <begin position="146"/>
        <end position="223"/>
    </location>
</feature>
<keyword evidence="10" id="KW-1185">Reference proteome</keyword>
<keyword evidence="4" id="KW-0238">DNA-binding</keyword>
<evidence type="ECO:0000313" key="10">
    <source>
        <dbReference type="Proteomes" id="UP000297598"/>
    </source>
</evidence>
<dbReference type="SUPFAM" id="SSF46785">
    <property type="entry name" value="Winged helix' DNA-binding domain"/>
    <property type="match status" value="2"/>
</dbReference>
<dbReference type="InterPro" id="IPR039422">
    <property type="entry name" value="MarR/SlyA-like"/>
</dbReference>
<evidence type="ECO:0000256" key="1">
    <source>
        <dbReference type="ARBA" id="ARBA00004496"/>
    </source>
</evidence>
<evidence type="ECO:0000256" key="2">
    <source>
        <dbReference type="ARBA" id="ARBA00022490"/>
    </source>
</evidence>
<proteinExistence type="predicted"/>
<reference evidence="8 10" key="2">
    <citation type="submission" date="2019-04" db="EMBL/GenBank/DDBJ databases">
        <title>Genomic characterization of Staphylococcus petrasii strains.</title>
        <authorList>
            <person name="Vrbovska V."/>
            <person name="Kovarovic V."/>
            <person name="Maslanova I."/>
            <person name="Indrakova A."/>
            <person name="Petras P."/>
            <person name="Sedo O."/>
            <person name="Svec P."/>
            <person name="Fisarova L."/>
            <person name="Sedlacek I."/>
            <person name="Doskar J."/>
            <person name="Pantucek R."/>
        </authorList>
    </citation>
    <scope>NUCLEOTIDE SEQUENCE [LARGE SCALE GENOMIC DNA]</scope>
    <source>
        <strain evidence="8 10">P5404</strain>
    </source>
</reference>
<evidence type="ECO:0000256" key="3">
    <source>
        <dbReference type="ARBA" id="ARBA00023015"/>
    </source>
</evidence>
<evidence type="ECO:0000256" key="5">
    <source>
        <dbReference type="ARBA" id="ARBA00023163"/>
    </source>
</evidence>
<keyword evidence="5" id="KW-0804">Transcription</keyword>
<gene>
    <name evidence="8" type="ORF">BJR09_01665</name>
    <name evidence="7" type="ORF">NCTC13830_00728</name>
</gene>
<evidence type="ECO:0000256" key="4">
    <source>
        <dbReference type="ARBA" id="ARBA00023125"/>
    </source>
</evidence>
<evidence type="ECO:0000259" key="6">
    <source>
        <dbReference type="Pfam" id="PF22381"/>
    </source>
</evidence>
<dbReference type="EMBL" id="UHDO01000001">
    <property type="protein sequence ID" value="SUM43202.1"/>
    <property type="molecule type" value="Genomic_DNA"/>
</dbReference>
<dbReference type="GO" id="GO:0005737">
    <property type="term" value="C:cytoplasm"/>
    <property type="evidence" value="ECO:0007669"/>
    <property type="project" value="UniProtKB-SubCell"/>
</dbReference>
<evidence type="ECO:0000313" key="7">
    <source>
        <dbReference type="EMBL" id="SUM43202.1"/>
    </source>
</evidence>
<dbReference type="PANTHER" id="PTHR33164">
    <property type="entry name" value="TRANSCRIPTIONAL REGULATOR, MARR FAMILY"/>
    <property type="match status" value="1"/>
</dbReference>
<dbReference type="InterPro" id="IPR055166">
    <property type="entry name" value="Transc_reg_Sar_Rot_HTH"/>
</dbReference>
<dbReference type="AlphaFoldDB" id="A0A380FXF9"/>
<dbReference type="Proteomes" id="UP000254047">
    <property type="component" value="Unassembled WGS sequence"/>
</dbReference>
<name>A0A380FXF9_9STAP</name>
<reference evidence="7 9" key="1">
    <citation type="submission" date="2018-06" db="EMBL/GenBank/DDBJ databases">
        <authorList>
            <consortium name="Pathogen Informatics"/>
            <person name="Doyle S."/>
        </authorList>
    </citation>
    <scope>NUCLEOTIDE SEQUENCE [LARGE SCALE GENOMIC DNA]</scope>
    <source>
        <strain evidence="7 9">NCTC13830</strain>
    </source>
</reference>
<dbReference type="Proteomes" id="UP000297598">
    <property type="component" value="Unassembled WGS sequence"/>
</dbReference>
<accession>A0A380FXF9</accession>
<dbReference type="Gene3D" id="1.10.10.10">
    <property type="entry name" value="Winged helix-like DNA-binding domain superfamily/Winged helix DNA-binding domain"/>
    <property type="match status" value="2"/>
</dbReference>
<organism evidence="7 9">
    <name type="scientific">Staphylococcus petrasii</name>
    <dbReference type="NCBI Taxonomy" id="1276936"/>
    <lineage>
        <taxon>Bacteria</taxon>
        <taxon>Bacillati</taxon>
        <taxon>Bacillota</taxon>
        <taxon>Bacilli</taxon>
        <taxon>Bacillales</taxon>
        <taxon>Staphylococcaceae</taxon>
        <taxon>Staphylococcus</taxon>
    </lineage>
</organism>
<dbReference type="GO" id="GO:0003677">
    <property type="term" value="F:DNA binding"/>
    <property type="evidence" value="ECO:0007669"/>
    <property type="project" value="UniProtKB-KW"/>
</dbReference>
<dbReference type="OrthoDB" id="2405924at2"/>
<dbReference type="RefSeq" id="WP_103298869.1">
    <property type="nucleotide sequence ID" value="NZ_PPQT01000128.1"/>
</dbReference>
<keyword evidence="3" id="KW-0805">Transcription regulation</keyword>
<dbReference type="EMBL" id="SRLS01000002">
    <property type="protein sequence ID" value="TGE19111.1"/>
    <property type="molecule type" value="Genomic_DNA"/>
</dbReference>
<protein>
    <submittedName>
        <fullName evidence="7">Staphylococcal accessory regulator</fullName>
    </submittedName>
</protein>
<dbReference type="Pfam" id="PF22381">
    <property type="entry name" value="Staph_reg_Sar_Rot"/>
    <property type="match status" value="1"/>
</dbReference>